<dbReference type="PANTHER" id="PTHR33747">
    <property type="entry name" value="UPF0225 PROTEIN SCO1677"/>
    <property type="match status" value="1"/>
</dbReference>
<evidence type="ECO:0000313" key="6">
    <source>
        <dbReference type="Proteomes" id="UP001597042"/>
    </source>
</evidence>
<dbReference type="SUPFAM" id="SSF103642">
    <property type="entry name" value="Sec-C motif"/>
    <property type="match status" value="1"/>
</dbReference>
<keyword evidence="6" id="KW-1185">Reference proteome</keyword>
<evidence type="ECO:0000256" key="2">
    <source>
        <dbReference type="HAMAP-Rule" id="MF_00612"/>
    </source>
</evidence>
<comment type="similarity">
    <text evidence="1 2">Belongs to the UPF0225 family.</text>
</comment>
<feature type="region of interest" description="Disordered" evidence="3">
    <location>
        <begin position="1"/>
        <end position="20"/>
    </location>
</feature>
<name>A0ABW2ZST7_9MICO</name>
<dbReference type="InterPro" id="IPR048469">
    <property type="entry name" value="YchJ-like_M"/>
</dbReference>
<organism evidence="5 6">
    <name type="scientific">Microbacterium koreense</name>
    <dbReference type="NCBI Taxonomy" id="323761"/>
    <lineage>
        <taxon>Bacteria</taxon>
        <taxon>Bacillati</taxon>
        <taxon>Actinomycetota</taxon>
        <taxon>Actinomycetes</taxon>
        <taxon>Micrococcales</taxon>
        <taxon>Microbacteriaceae</taxon>
        <taxon>Microbacterium</taxon>
    </lineage>
</organism>
<dbReference type="Pfam" id="PF02810">
    <property type="entry name" value="SEC-C"/>
    <property type="match status" value="1"/>
</dbReference>
<accession>A0ABW2ZST7</accession>
<feature type="domain" description="YchJ-like middle NTF2-like" evidence="4">
    <location>
        <begin position="78"/>
        <end position="169"/>
    </location>
</feature>
<comment type="caution">
    <text evidence="5">The sequence shown here is derived from an EMBL/GenBank/DDBJ whole genome shotgun (WGS) entry which is preliminary data.</text>
</comment>
<dbReference type="Pfam" id="PF17775">
    <property type="entry name" value="YchJ_M-like"/>
    <property type="match status" value="1"/>
</dbReference>
<dbReference type="SUPFAM" id="SSF54427">
    <property type="entry name" value="NTF2-like"/>
    <property type="match status" value="1"/>
</dbReference>
<reference evidence="6" key="1">
    <citation type="journal article" date="2019" name="Int. J. Syst. Evol. Microbiol.">
        <title>The Global Catalogue of Microorganisms (GCM) 10K type strain sequencing project: providing services to taxonomists for standard genome sequencing and annotation.</title>
        <authorList>
            <consortium name="The Broad Institute Genomics Platform"/>
            <consortium name="The Broad Institute Genome Sequencing Center for Infectious Disease"/>
            <person name="Wu L."/>
            <person name="Ma J."/>
        </authorList>
    </citation>
    <scope>NUCLEOTIDE SEQUENCE [LARGE SCALE GENOMIC DNA]</scope>
    <source>
        <strain evidence="6">CCUG 50754</strain>
    </source>
</reference>
<evidence type="ECO:0000313" key="5">
    <source>
        <dbReference type="EMBL" id="MFD0781732.1"/>
    </source>
</evidence>
<dbReference type="Proteomes" id="UP001597042">
    <property type="component" value="Unassembled WGS sequence"/>
</dbReference>
<feature type="compositionally biased region" description="Basic and acidic residues" evidence="3">
    <location>
        <begin position="9"/>
        <end position="20"/>
    </location>
</feature>
<gene>
    <name evidence="5" type="ORF">ACFQZV_10555</name>
</gene>
<dbReference type="HAMAP" id="MF_00612">
    <property type="entry name" value="UPF0225"/>
    <property type="match status" value="1"/>
</dbReference>
<dbReference type="Gene3D" id="3.10.450.50">
    <property type="match status" value="1"/>
</dbReference>
<proteinExistence type="inferred from homology"/>
<dbReference type="EMBL" id="JBHTIM010000001">
    <property type="protein sequence ID" value="MFD0781732.1"/>
    <property type="molecule type" value="Genomic_DNA"/>
</dbReference>
<dbReference type="InterPro" id="IPR004027">
    <property type="entry name" value="SEC_C_motif"/>
</dbReference>
<protein>
    <recommendedName>
        <fullName evidence="2">UPF0225 protein ACFQZV_10555</fullName>
    </recommendedName>
</protein>
<evidence type="ECO:0000259" key="4">
    <source>
        <dbReference type="Pfam" id="PF17775"/>
    </source>
</evidence>
<evidence type="ECO:0000256" key="3">
    <source>
        <dbReference type="SAM" id="MobiDB-lite"/>
    </source>
</evidence>
<dbReference type="InterPro" id="IPR023006">
    <property type="entry name" value="YchJ-like"/>
</dbReference>
<dbReference type="InterPro" id="IPR032710">
    <property type="entry name" value="NTF2-like_dom_sf"/>
</dbReference>
<dbReference type="RefSeq" id="WP_378749314.1">
    <property type="nucleotide sequence ID" value="NZ_JBHSSV010000001.1"/>
</dbReference>
<dbReference type="PANTHER" id="PTHR33747:SF1">
    <property type="entry name" value="ADENYLATE CYCLASE-ASSOCIATED CAP C-TERMINAL DOMAIN-CONTAINING PROTEIN"/>
    <property type="match status" value="1"/>
</dbReference>
<evidence type="ECO:0000256" key="1">
    <source>
        <dbReference type="ARBA" id="ARBA00010839"/>
    </source>
</evidence>
<sequence length="172" mass="19164">MLRRLWMPHPERTARRTSDRDPMRRLCAEGGGVMTFGQAAAGSSRGSRPAPDAPCPCGSGTSFAQCCGPMLAGASAPTPERLMRSRYTAFCLRDAAYLRDTWHPGTRPETLELDPGLAWMGLEIIDADADERRGVVEFRARWREGADAGVLHERSRFVHQGDRWWYLDGQVS</sequence>